<dbReference type="Pfam" id="PF13379">
    <property type="entry name" value="NMT1_2"/>
    <property type="match status" value="1"/>
</dbReference>
<evidence type="ECO:0000313" key="9">
    <source>
        <dbReference type="EMBL" id="MDY7225841.1"/>
    </source>
</evidence>
<comment type="similarity">
    <text evidence="3">Belongs to the bacterial solute-binding protein SsuA/TauA family.</text>
</comment>
<dbReference type="EMBL" id="JAXIVS010000002">
    <property type="protein sequence ID" value="MDY7225841.1"/>
    <property type="molecule type" value="Genomic_DNA"/>
</dbReference>
<protein>
    <submittedName>
        <fullName evidence="9">ABC transporter substrate-binding protein</fullName>
    </submittedName>
</protein>
<organism evidence="9 10">
    <name type="scientific">Hyalangium rubrum</name>
    <dbReference type="NCBI Taxonomy" id="3103134"/>
    <lineage>
        <taxon>Bacteria</taxon>
        <taxon>Pseudomonadati</taxon>
        <taxon>Myxococcota</taxon>
        <taxon>Myxococcia</taxon>
        <taxon>Myxococcales</taxon>
        <taxon>Cystobacterineae</taxon>
        <taxon>Archangiaceae</taxon>
        <taxon>Hyalangium</taxon>
    </lineage>
</organism>
<keyword evidence="6" id="KW-0997">Cell inner membrane</keyword>
<dbReference type="CDD" id="cd13553">
    <property type="entry name" value="PBP2_NrtA_CpmA_like"/>
    <property type="match status" value="1"/>
</dbReference>
<evidence type="ECO:0000256" key="2">
    <source>
        <dbReference type="ARBA" id="ARBA00004418"/>
    </source>
</evidence>
<dbReference type="Gene3D" id="3.40.190.10">
    <property type="entry name" value="Periplasmic binding protein-like II"/>
    <property type="match status" value="2"/>
</dbReference>
<evidence type="ECO:0000313" key="10">
    <source>
        <dbReference type="Proteomes" id="UP001291309"/>
    </source>
</evidence>
<dbReference type="SUPFAM" id="SSF53850">
    <property type="entry name" value="Periplasmic binding protein-like II"/>
    <property type="match status" value="1"/>
</dbReference>
<dbReference type="Proteomes" id="UP001291309">
    <property type="component" value="Unassembled WGS sequence"/>
</dbReference>
<proteinExistence type="inferred from homology"/>
<dbReference type="InterPro" id="IPR044527">
    <property type="entry name" value="NrtA/CpmA_ABC-bd_dom"/>
</dbReference>
<evidence type="ECO:0000256" key="7">
    <source>
        <dbReference type="ARBA" id="ARBA00022729"/>
    </source>
</evidence>
<evidence type="ECO:0000256" key="5">
    <source>
        <dbReference type="ARBA" id="ARBA00022475"/>
    </source>
</evidence>
<keyword evidence="5" id="KW-1003">Cell membrane</keyword>
<comment type="caution">
    <text evidence="9">The sequence shown here is derived from an EMBL/GenBank/DDBJ whole genome shotgun (WGS) entry which is preliminary data.</text>
</comment>
<accession>A0ABU5GXS6</accession>
<dbReference type="PANTHER" id="PTHR30024:SF47">
    <property type="entry name" value="TAURINE-BINDING PERIPLASMIC PROTEIN"/>
    <property type="match status" value="1"/>
</dbReference>
<evidence type="ECO:0000256" key="8">
    <source>
        <dbReference type="ARBA" id="ARBA00023136"/>
    </source>
</evidence>
<name>A0ABU5GXS6_9BACT</name>
<sequence>MFQGFAELKEALLSNRMQAGFIVAPMAMALRSQGVPIKIVYLGHRYGSAVVVRKGGPIREVKDLQGRTVAIPSRFSDERLILSRALRTVGLPADSIKLVEMPPPEMTSALEAGAIDAFSVGEPFPSQAEMTDVGEVLFHAKEYWPDYISCVLVVRQEVIDARPQAVQVLVDGVARSGLWLDEGRENREYAADFVGRYYFRQPPSLLRWALTHPMDRVLYSPLTPTQPDFELIQSLMLEHELLDRPMAFEEYVDIRFAEGAREETAWRYHPWRQEEE</sequence>
<evidence type="ECO:0000256" key="4">
    <source>
        <dbReference type="ARBA" id="ARBA00022448"/>
    </source>
</evidence>
<gene>
    <name evidence="9" type="ORF">SYV04_05585</name>
</gene>
<evidence type="ECO:0000256" key="6">
    <source>
        <dbReference type="ARBA" id="ARBA00022519"/>
    </source>
</evidence>
<keyword evidence="4" id="KW-0813">Transport</keyword>
<reference evidence="9 10" key="1">
    <citation type="submission" date="2023-12" db="EMBL/GenBank/DDBJ databases">
        <title>the genome sequence of Hyalangium sp. s54d21.</title>
        <authorList>
            <person name="Zhang X."/>
        </authorList>
    </citation>
    <scope>NUCLEOTIDE SEQUENCE [LARGE SCALE GENOMIC DNA]</scope>
    <source>
        <strain evidence="10">s54d21</strain>
    </source>
</reference>
<dbReference type="PANTHER" id="PTHR30024">
    <property type="entry name" value="ALIPHATIC SULFONATES-BINDING PROTEIN-RELATED"/>
    <property type="match status" value="1"/>
</dbReference>
<keyword evidence="7" id="KW-0732">Signal</keyword>
<comment type="subcellular location">
    <subcellularLocation>
        <location evidence="1">Endomembrane system</location>
    </subcellularLocation>
    <subcellularLocation>
        <location evidence="2">Periplasm</location>
    </subcellularLocation>
</comment>
<evidence type="ECO:0000256" key="1">
    <source>
        <dbReference type="ARBA" id="ARBA00004308"/>
    </source>
</evidence>
<keyword evidence="8" id="KW-0472">Membrane</keyword>
<evidence type="ECO:0000256" key="3">
    <source>
        <dbReference type="ARBA" id="ARBA00010742"/>
    </source>
</evidence>
<keyword evidence="10" id="KW-1185">Reference proteome</keyword>